<name>A0A4Q7KQS0_9PSEU</name>
<accession>A0A4Q7KQS0</accession>
<evidence type="ECO:0000313" key="2">
    <source>
        <dbReference type="EMBL" id="RZS39179.1"/>
    </source>
</evidence>
<sequence length="71" mass="7633">MVTATATRRRAGGDVVSMRQTSPCEHGVAHGIRALPVGADFWVPECVTANGKTKRAHTVTAERYPVEVTAR</sequence>
<evidence type="ECO:0000256" key="1">
    <source>
        <dbReference type="SAM" id="MobiDB-lite"/>
    </source>
</evidence>
<reference evidence="2 3" key="1">
    <citation type="submission" date="2019-02" db="EMBL/GenBank/DDBJ databases">
        <title>Genomic Encyclopedia of Type Strains, Phase IV (KMG-IV): sequencing the most valuable type-strain genomes for metagenomic binning, comparative biology and taxonomic classification.</title>
        <authorList>
            <person name="Goeker M."/>
        </authorList>
    </citation>
    <scope>NUCLEOTIDE SEQUENCE [LARGE SCALE GENOMIC DNA]</scope>
    <source>
        <strain evidence="2 3">DSM 101727</strain>
    </source>
</reference>
<evidence type="ECO:0000313" key="3">
    <source>
        <dbReference type="Proteomes" id="UP000294257"/>
    </source>
</evidence>
<feature type="region of interest" description="Disordered" evidence="1">
    <location>
        <begin position="1"/>
        <end position="22"/>
    </location>
</feature>
<comment type="caution">
    <text evidence="2">The sequence shown here is derived from an EMBL/GenBank/DDBJ whole genome shotgun (WGS) entry which is preliminary data.</text>
</comment>
<gene>
    <name evidence="2" type="ORF">EV193_104395</name>
</gene>
<dbReference type="EMBL" id="SGWQ01000004">
    <property type="protein sequence ID" value="RZS39179.1"/>
    <property type="molecule type" value="Genomic_DNA"/>
</dbReference>
<protein>
    <submittedName>
        <fullName evidence="2">Uncharacterized protein</fullName>
    </submittedName>
</protein>
<dbReference type="Proteomes" id="UP000294257">
    <property type="component" value="Unassembled WGS sequence"/>
</dbReference>
<dbReference type="AlphaFoldDB" id="A0A4Q7KQS0"/>
<dbReference type="RefSeq" id="WP_130344744.1">
    <property type="nucleotide sequence ID" value="NZ_SGWQ01000004.1"/>
</dbReference>
<organism evidence="2 3">
    <name type="scientific">Herbihabitans rhizosphaerae</name>
    <dbReference type="NCBI Taxonomy" id="1872711"/>
    <lineage>
        <taxon>Bacteria</taxon>
        <taxon>Bacillati</taxon>
        <taxon>Actinomycetota</taxon>
        <taxon>Actinomycetes</taxon>
        <taxon>Pseudonocardiales</taxon>
        <taxon>Pseudonocardiaceae</taxon>
        <taxon>Herbihabitans</taxon>
    </lineage>
</organism>
<keyword evidence="3" id="KW-1185">Reference proteome</keyword>
<proteinExistence type="predicted"/>